<dbReference type="EMBL" id="JBEDNP010000006">
    <property type="protein sequence ID" value="MEQ3539661.1"/>
    <property type="molecule type" value="Genomic_DNA"/>
</dbReference>
<gene>
    <name evidence="2" type="ORF">WHI96_12565</name>
</gene>
<feature type="domain" description="LUD" evidence="1">
    <location>
        <begin position="116"/>
        <end position="214"/>
    </location>
</feature>
<dbReference type="Gene3D" id="3.40.50.10420">
    <property type="entry name" value="NagB/RpiA/CoA transferase-like"/>
    <property type="match status" value="1"/>
</dbReference>
<dbReference type="InterPro" id="IPR024185">
    <property type="entry name" value="FTHF_cligase-like_sf"/>
</dbReference>
<name>A0ABV1JUM9_9PSEU</name>
<evidence type="ECO:0000313" key="3">
    <source>
        <dbReference type="Proteomes" id="UP001464923"/>
    </source>
</evidence>
<proteinExistence type="predicted"/>
<dbReference type="Proteomes" id="UP001464923">
    <property type="component" value="Unassembled WGS sequence"/>
</dbReference>
<dbReference type="PANTHER" id="PTHR43682">
    <property type="entry name" value="LACTATE UTILIZATION PROTEIN C"/>
    <property type="match status" value="1"/>
</dbReference>
<dbReference type="Pfam" id="PF02589">
    <property type="entry name" value="LUD_dom"/>
    <property type="match status" value="1"/>
</dbReference>
<reference evidence="2 3" key="1">
    <citation type="submission" date="2024-03" db="EMBL/GenBank/DDBJ databases">
        <title>Draft genome sequence of Pseudonocardia tropica JCM 19149.</title>
        <authorList>
            <person name="Butdee W."/>
            <person name="Duangmal K."/>
        </authorList>
    </citation>
    <scope>NUCLEOTIDE SEQUENCE [LARGE SCALE GENOMIC DNA]</scope>
    <source>
        <strain evidence="2 3">JCM 19149</strain>
    </source>
</reference>
<dbReference type="InterPro" id="IPR037171">
    <property type="entry name" value="NagB/RpiA_transferase-like"/>
</dbReference>
<evidence type="ECO:0000313" key="2">
    <source>
        <dbReference type="EMBL" id="MEQ3539661.1"/>
    </source>
</evidence>
<sequence length="216" mass="22373">MSAREAILAKARRALADVPDVEPVLDVEVVRPVPDRSLPHAQVVDLFDERVADYRAVVERADPGTAAARVAGALAGRPPLAGSGPLRILVPPGFPAGLVPDDVEVVPDGPDVTVSELDRCDGVLSTAAIGIAETGTIVLDHGPGQGRRAATLVPDLHVCLIRADQVVAGVPEAVAALDPARPQTWISGPSATSDIELDRVEGVHGPRTLHVVIVGD</sequence>
<keyword evidence="3" id="KW-1185">Reference proteome</keyword>
<dbReference type="RefSeq" id="WP_345648916.1">
    <property type="nucleotide sequence ID" value="NZ_BAABLY010000059.1"/>
</dbReference>
<evidence type="ECO:0000259" key="1">
    <source>
        <dbReference type="Pfam" id="PF02589"/>
    </source>
</evidence>
<dbReference type="PANTHER" id="PTHR43682:SF1">
    <property type="entry name" value="LACTATE UTILIZATION PROTEIN C"/>
    <property type="match status" value="1"/>
</dbReference>
<comment type="caution">
    <text evidence="2">The sequence shown here is derived from an EMBL/GenBank/DDBJ whole genome shotgun (WGS) entry which is preliminary data.</text>
</comment>
<accession>A0ABV1JUM9</accession>
<dbReference type="SUPFAM" id="SSF100950">
    <property type="entry name" value="NagB/RpiA/CoA transferase-like"/>
    <property type="match status" value="1"/>
</dbReference>
<dbReference type="InterPro" id="IPR003741">
    <property type="entry name" value="LUD_dom"/>
</dbReference>
<organism evidence="2 3">
    <name type="scientific">Pseudonocardia tropica</name>
    <dbReference type="NCBI Taxonomy" id="681289"/>
    <lineage>
        <taxon>Bacteria</taxon>
        <taxon>Bacillati</taxon>
        <taxon>Actinomycetota</taxon>
        <taxon>Actinomycetes</taxon>
        <taxon>Pseudonocardiales</taxon>
        <taxon>Pseudonocardiaceae</taxon>
        <taxon>Pseudonocardia</taxon>
    </lineage>
</organism>
<protein>
    <submittedName>
        <fullName evidence="2">LUD domain-containing protein</fullName>
    </submittedName>
</protein>